<proteinExistence type="predicted"/>
<comment type="cofactor">
    <cofactor evidence="1">
        <name>Zn(2+)</name>
        <dbReference type="ChEBI" id="CHEBI:29105"/>
    </cofactor>
    <text evidence="1">Binds 1 zinc ion per subunit.</text>
</comment>
<dbReference type="PANTHER" id="PTHR33202:SF7">
    <property type="entry name" value="FERRIC UPTAKE REGULATION PROTEIN"/>
    <property type="match status" value="1"/>
</dbReference>
<organism evidence="2 3">
    <name type="scientific">Formosa sediminum</name>
    <dbReference type="NCBI Taxonomy" id="2594004"/>
    <lineage>
        <taxon>Bacteria</taxon>
        <taxon>Pseudomonadati</taxon>
        <taxon>Bacteroidota</taxon>
        <taxon>Flavobacteriia</taxon>
        <taxon>Flavobacteriales</taxon>
        <taxon>Flavobacteriaceae</taxon>
        <taxon>Formosa</taxon>
    </lineage>
</organism>
<evidence type="ECO:0000256" key="1">
    <source>
        <dbReference type="PIRSR" id="PIRSR602481-1"/>
    </source>
</evidence>
<dbReference type="InterPro" id="IPR002481">
    <property type="entry name" value="FUR"/>
</dbReference>
<feature type="binding site" evidence="1">
    <location>
        <position position="124"/>
    </location>
    <ligand>
        <name>Zn(2+)</name>
        <dbReference type="ChEBI" id="CHEBI:29105"/>
    </ligand>
</feature>
<dbReference type="EMBL" id="CP041637">
    <property type="protein sequence ID" value="QDO94894.1"/>
    <property type="molecule type" value="Genomic_DNA"/>
</dbReference>
<dbReference type="GO" id="GO:0008270">
    <property type="term" value="F:zinc ion binding"/>
    <property type="evidence" value="ECO:0007669"/>
    <property type="project" value="TreeGrafter"/>
</dbReference>
<dbReference type="Gene3D" id="1.10.10.10">
    <property type="entry name" value="Winged helix-like DNA-binding domain superfamily/Winged helix DNA-binding domain"/>
    <property type="match status" value="1"/>
</dbReference>
<name>A0A516GTN6_9FLAO</name>
<dbReference type="OrthoDB" id="594893at2"/>
<sequence>MGVIRKTKSVEVLLNEFNTSGEAISAKQLIEQLDTQFNKTTIYRVLDKLEEDGKLHYFLGKEGLKWYAKCKSCSASEHKDVHPHFQCLKCGKVDCLPVSMSFPKVPNRKIIASHVLIQGLCENCCEENKI</sequence>
<dbReference type="PANTHER" id="PTHR33202">
    <property type="entry name" value="ZINC UPTAKE REGULATION PROTEIN"/>
    <property type="match status" value="1"/>
</dbReference>
<evidence type="ECO:0000313" key="3">
    <source>
        <dbReference type="Proteomes" id="UP000319209"/>
    </source>
</evidence>
<accession>A0A516GTN6</accession>
<dbReference type="InterPro" id="IPR036390">
    <property type="entry name" value="WH_DNA-bd_sf"/>
</dbReference>
<keyword evidence="3" id="KW-1185">Reference proteome</keyword>
<gene>
    <name evidence="2" type="ORF">FNB79_13255</name>
</gene>
<feature type="binding site" evidence="1">
    <location>
        <position position="121"/>
    </location>
    <ligand>
        <name>Zn(2+)</name>
        <dbReference type="ChEBI" id="CHEBI:29105"/>
    </ligand>
</feature>
<reference evidence="2 3" key="1">
    <citation type="submission" date="2019-07" db="EMBL/GenBank/DDBJ databases">
        <title>Genome sequencing for Formosa sp. PS13.</title>
        <authorList>
            <person name="Park S.-J."/>
        </authorList>
    </citation>
    <scope>NUCLEOTIDE SEQUENCE [LARGE SCALE GENOMIC DNA]</scope>
    <source>
        <strain evidence="2 3">PS13</strain>
    </source>
</reference>
<feature type="binding site" evidence="1">
    <location>
        <position position="87"/>
    </location>
    <ligand>
        <name>Zn(2+)</name>
        <dbReference type="ChEBI" id="CHEBI:29105"/>
    </ligand>
</feature>
<dbReference type="Pfam" id="PF01475">
    <property type="entry name" value="FUR"/>
    <property type="match status" value="1"/>
</dbReference>
<dbReference type="AlphaFoldDB" id="A0A516GTN6"/>
<dbReference type="InterPro" id="IPR036388">
    <property type="entry name" value="WH-like_DNA-bd_sf"/>
</dbReference>
<evidence type="ECO:0000313" key="2">
    <source>
        <dbReference type="EMBL" id="QDO94894.1"/>
    </source>
</evidence>
<dbReference type="RefSeq" id="WP_143381769.1">
    <property type="nucleotide sequence ID" value="NZ_CP041637.1"/>
</dbReference>
<dbReference type="Proteomes" id="UP000319209">
    <property type="component" value="Chromosome"/>
</dbReference>
<keyword evidence="1" id="KW-0479">Metal-binding</keyword>
<dbReference type="GO" id="GO:0003700">
    <property type="term" value="F:DNA-binding transcription factor activity"/>
    <property type="evidence" value="ECO:0007669"/>
    <property type="project" value="InterPro"/>
</dbReference>
<dbReference type="GO" id="GO:0045892">
    <property type="term" value="P:negative regulation of DNA-templated transcription"/>
    <property type="evidence" value="ECO:0007669"/>
    <property type="project" value="TreeGrafter"/>
</dbReference>
<keyword evidence="1" id="KW-0862">Zinc</keyword>
<dbReference type="GO" id="GO:1900376">
    <property type="term" value="P:regulation of secondary metabolite biosynthetic process"/>
    <property type="evidence" value="ECO:0007669"/>
    <property type="project" value="TreeGrafter"/>
</dbReference>
<feature type="binding site" evidence="1">
    <location>
        <position position="90"/>
    </location>
    <ligand>
        <name>Zn(2+)</name>
        <dbReference type="ChEBI" id="CHEBI:29105"/>
    </ligand>
</feature>
<dbReference type="SUPFAM" id="SSF46785">
    <property type="entry name" value="Winged helix' DNA-binding domain"/>
    <property type="match status" value="1"/>
</dbReference>
<dbReference type="GO" id="GO:0000976">
    <property type="term" value="F:transcription cis-regulatory region binding"/>
    <property type="evidence" value="ECO:0007669"/>
    <property type="project" value="TreeGrafter"/>
</dbReference>
<dbReference type="KEGG" id="fop:FNB79_13255"/>
<protein>
    <submittedName>
        <fullName evidence="2">Transcriptional regulator</fullName>
    </submittedName>
</protein>